<name>A0A4Z2FXP6_9TELE</name>
<dbReference type="AlphaFoldDB" id="A0A4Z2FXP6"/>
<evidence type="ECO:0000313" key="2">
    <source>
        <dbReference type="EMBL" id="TNN46078.1"/>
    </source>
</evidence>
<gene>
    <name evidence="2" type="ORF">EYF80_043732</name>
</gene>
<sequence length="84" mass="9412">MMRKTTCIRMNTVSQVMKKRKMFIPSSTSAPSNTVHSGMHTNVSFTSASFSSLAHSVRQKPSFSSMAVRYQARRRRSGEPLRGS</sequence>
<protein>
    <submittedName>
        <fullName evidence="2">Uncharacterized protein</fullName>
    </submittedName>
</protein>
<evidence type="ECO:0000313" key="3">
    <source>
        <dbReference type="Proteomes" id="UP000314294"/>
    </source>
</evidence>
<accession>A0A4Z2FXP6</accession>
<dbReference type="Proteomes" id="UP000314294">
    <property type="component" value="Unassembled WGS sequence"/>
</dbReference>
<organism evidence="2 3">
    <name type="scientific">Liparis tanakae</name>
    <name type="common">Tanaka's snailfish</name>
    <dbReference type="NCBI Taxonomy" id="230148"/>
    <lineage>
        <taxon>Eukaryota</taxon>
        <taxon>Metazoa</taxon>
        <taxon>Chordata</taxon>
        <taxon>Craniata</taxon>
        <taxon>Vertebrata</taxon>
        <taxon>Euteleostomi</taxon>
        <taxon>Actinopterygii</taxon>
        <taxon>Neopterygii</taxon>
        <taxon>Teleostei</taxon>
        <taxon>Neoteleostei</taxon>
        <taxon>Acanthomorphata</taxon>
        <taxon>Eupercaria</taxon>
        <taxon>Perciformes</taxon>
        <taxon>Cottioidei</taxon>
        <taxon>Cottales</taxon>
        <taxon>Liparidae</taxon>
        <taxon>Liparis</taxon>
    </lineage>
</organism>
<evidence type="ECO:0000256" key="1">
    <source>
        <dbReference type="SAM" id="MobiDB-lite"/>
    </source>
</evidence>
<dbReference type="EMBL" id="SRLO01000810">
    <property type="protein sequence ID" value="TNN46078.1"/>
    <property type="molecule type" value="Genomic_DNA"/>
</dbReference>
<reference evidence="2 3" key="1">
    <citation type="submission" date="2019-03" db="EMBL/GenBank/DDBJ databases">
        <title>First draft genome of Liparis tanakae, snailfish: a comprehensive survey of snailfish specific genes.</title>
        <authorList>
            <person name="Kim W."/>
            <person name="Song I."/>
            <person name="Jeong J.-H."/>
            <person name="Kim D."/>
            <person name="Kim S."/>
            <person name="Ryu S."/>
            <person name="Song J.Y."/>
            <person name="Lee S.K."/>
        </authorList>
    </citation>
    <scope>NUCLEOTIDE SEQUENCE [LARGE SCALE GENOMIC DNA]</scope>
    <source>
        <tissue evidence="2">Muscle</tissue>
    </source>
</reference>
<feature type="region of interest" description="Disordered" evidence="1">
    <location>
        <begin position="62"/>
        <end position="84"/>
    </location>
</feature>
<keyword evidence="3" id="KW-1185">Reference proteome</keyword>
<proteinExistence type="predicted"/>
<comment type="caution">
    <text evidence="2">The sequence shown here is derived from an EMBL/GenBank/DDBJ whole genome shotgun (WGS) entry which is preliminary data.</text>
</comment>